<feature type="compositionally biased region" description="Basic and acidic residues" evidence="1">
    <location>
        <begin position="225"/>
        <end position="235"/>
    </location>
</feature>
<reference evidence="2 3" key="1">
    <citation type="submission" date="2016-10" db="EMBL/GenBank/DDBJ databases">
        <title>Genome sequence of the ascomycete fungus Penicillium subrubescens.</title>
        <authorList>
            <person name="De Vries R.P."/>
            <person name="Peng M."/>
            <person name="Dilokpimol A."/>
            <person name="Hilden K."/>
            <person name="Makela M.R."/>
            <person name="Grigoriev I."/>
            <person name="Riley R."/>
            <person name="Granchi Z."/>
        </authorList>
    </citation>
    <scope>NUCLEOTIDE SEQUENCE [LARGE SCALE GENOMIC DNA]</scope>
    <source>
        <strain evidence="2 3">CBS 132785</strain>
    </source>
</reference>
<dbReference type="AlphaFoldDB" id="A0A1Q5UG43"/>
<dbReference type="Proteomes" id="UP000186955">
    <property type="component" value="Unassembled WGS sequence"/>
</dbReference>
<organism evidence="2 3">
    <name type="scientific">Penicillium subrubescens</name>
    <dbReference type="NCBI Taxonomy" id="1316194"/>
    <lineage>
        <taxon>Eukaryota</taxon>
        <taxon>Fungi</taxon>
        <taxon>Dikarya</taxon>
        <taxon>Ascomycota</taxon>
        <taxon>Pezizomycotina</taxon>
        <taxon>Eurotiomycetes</taxon>
        <taxon>Eurotiomycetidae</taxon>
        <taxon>Eurotiales</taxon>
        <taxon>Aspergillaceae</taxon>
        <taxon>Penicillium</taxon>
    </lineage>
</organism>
<evidence type="ECO:0000313" key="2">
    <source>
        <dbReference type="EMBL" id="OKP11434.1"/>
    </source>
</evidence>
<evidence type="ECO:0000313" key="3">
    <source>
        <dbReference type="Proteomes" id="UP000186955"/>
    </source>
</evidence>
<evidence type="ECO:0000256" key="1">
    <source>
        <dbReference type="SAM" id="MobiDB-lite"/>
    </source>
</evidence>
<accession>A0A1Q5UG43</accession>
<dbReference type="OrthoDB" id="3352776at2759"/>
<feature type="region of interest" description="Disordered" evidence="1">
    <location>
        <begin position="213"/>
        <end position="260"/>
    </location>
</feature>
<gene>
    <name evidence="2" type="ORF">PENSUB_2920</name>
</gene>
<protein>
    <submittedName>
        <fullName evidence="2">Uncharacterized protein</fullName>
    </submittedName>
</protein>
<comment type="caution">
    <text evidence="2">The sequence shown here is derived from an EMBL/GenBank/DDBJ whole genome shotgun (WGS) entry which is preliminary data.</text>
</comment>
<dbReference type="STRING" id="1316194.A0A1Q5UG43"/>
<proteinExistence type="predicted"/>
<sequence>MTPRTTLLSPIQTFLQALTTPPTSPTYISTLLSAFTIQPTPLIHEHGLPQLAPFLGRSFTGTDGIARYFELLAEYLSISDMSFENEEAWLVDDDCMAVVLRGRARFTWKGKTADGVTGGGGQGWDETFIYRIALAEETGADVGEAVDMARTGVSTTPTTTPEGKPGKKAVAGRGQVKVCEYRVWADTGAAYLARMGRLGDLLGEKGGVEGIYFRDGDGEGDPEMEERKMEGRETRGSLNRKRSGSQDVLGAGLSVYGSCG</sequence>
<name>A0A1Q5UG43_9EURO</name>
<keyword evidence="3" id="KW-1185">Reference proteome</keyword>
<dbReference type="EMBL" id="MNBE01000277">
    <property type="protein sequence ID" value="OKP11434.1"/>
    <property type="molecule type" value="Genomic_DNA"/>
</dbReference>